<dbReference type="Proteomes" id="UP001501637">
    <property type="component" value="Unassembled WGS sequence"/>
</dbReference>
<comment type="caution">
    <text evidence="3">The sequence shown here is derived from an EMBL/GenBank/DDBJ whole genome shotgun (WGS) entry which is preliminary data.</text>
</comment>
<feature type="domain" description="Amidase" evidence="2">
    <location>
        <begin position="47"/>
        <end position="472"/>
    </location>
</feature>
<dbReference type="EMBL" id="BAAAUG010000138">
    <property type="protein sequence ID" value="GAA3134464.1"/>
    <property type="molecule type" value="Genomic_DNA"/>
</dbReference>
<accession>A0ABP6N3Z2</accession>
<protein>
    <submittedName>
        <fullName evidence="3">Amidase</fullName>
    </submittedName>
</protein>
<dbReference type="InterPro" id="IPR020556">
    <property type="entry name" value="Amidase_CS"/>
</dbReference>
<keyword evidence="4" id="KW-1185">Reference proteome</keyword>
<feature type="region of interest" description="Disordered" evidence="1">
    <location>
        <begin position="81"/>
        <end position="102"/>
    </location>
</feature>
<sequence length="516" mass="54863">MSPEAHRAHSASEAPDAHRPPEAAELVHLTARDLAARIRARELSAREVVQAHLDRIEQVNGAVNAVVTLVAERALDEARTADETAVRGGPLGPLHGLPVAHKDTHDTRGIRTTYGTPLLADNVPDRDELIVERIRAAGAITIGKTNVPEFAAGSHTVNPVFGATRNPYDLRRSAGGSSGGAAAALACGMHPLADGSDMGGSLRNPASFCNVVGLRPSPGRVPSWPDIAPWSTMAVQGPMARTVADAALLLSVVAGPDPRSPIALETPGSAFGGPLERDLRGLRIAWSPDLGGAVPVDREVGDVLAPAVTVFADLGCAVEETCPDLSGADEVFRTFRAWQFHLALGALLETSADRMKPSLVRNVRQGRTLTGIDLARATALHGELFHRVREFFERYDALVLPTSQVAPFPVESEYPAEVDGVPMADYLDWMRSAYLVSATGSPALSVPAGFTPGGLPVGLQIVGPHRGDLQVLRIGHAFEEATRYGERRPEWRVTRPDGRVPGRHESSGASGQEPRR</sequence>
<evidence type="ECO:0000259" key="2">
    <source>
        <dbReference type="Pfam" id="PF01425"/>
    </source>
</evidence>
<name>A0ABP6N3Z2_9ACTN</name>
<evidence type="ECO:0000313" key="4">
    <source>
        <dbReference type="Proteomes" id="UP001501637"/>
    </source>
</evidence>
<proteinExistence type="predicted"/>
<dbReference type="SUPFAM" id="SSF75304">
    <property type="entry name" value="Amidase signature (AS) enzymes"/>
    <property type="match status" value="1"/>
</dbReference>
<dbReference type="InterPro" id="IPR023631">
    <property type="entry name" value="Amidase_dom"/>
</dbReference>
<dbReference type="NCBIfam" id="NF005686">
    <property type="entry name" value="PRK07486.1"/>
    <property type="match status" value="1"/>
</dbReference>
<feature type="compositionally biased region" description="Basic and acidic residues" evidence="1">
    <location>
        <begin position="485"/>
        <end position="506"/>
    </location>
</feature>
<dbReference type="PANTHER" id="PTHR11895:SF76">
    <property type="entry name" value="INDOLEACETAMIDE HYDROLASE"/>
    <property type="match status" value="1"/>
</dbReference>
<dbReference type="PROSITE" id="PS00571">
    <property type="entry name" value="AMIDASES"/>
    <property type="match status" value="1"/>
</dbReference>
<evidence type="ECO:0000313" key="3">
    <source>
        <dbReference type="EMBL" id="GAA3134464.1"/>
    </source>
</evidence>
<dbReference type="Pfam" id="PF01425">
    <property type="entry name" value="Amidase"/>
    <property type="match status" value="1"/>
</dbReference>
<dbReference type="PANTHER" id="PTHR11895">
    <property type="entry name" value="TRANSAMIDASE"/>
    <property type="match status" value="1"/>
</dbReference>
<reference evidence="4" key="1">
    <citation type="journal article" date="2019" name="Int. J. Syst. Evol. Microbiol.">
        <title>The Global Catalogue of Microorganisms (GCM) 10K type strain sequencing project: providing services to taxonomists for standard genome sequencing and annotation.</title>
        <authorList>
            <consortium name="The Broad Institute Genomics Platform"/>
            <consortium name="The Broad Institute Genome Sequencing Center for Infectious Disease"/>
            <person name="Wu L."/>
            <person name="Ma J."/>
        </authorList>
    </citation>
    <scope>NUCLEOTIDE SEQUENCE [LARGE SCALE GENOMIC DNA]</scope>
    <source>
        <strain evidence="4">JCM 9092</strain>
    </source>
</reference>
<dbReference type="Gene3D" id="3.90.1300.10">
    <property type="entry name" value="Amidase signature (AS) domain"/>
    <property type="match status" value="1"/>
</dbReference>
<feature type="region of interest" description="Disordered" evidence="1">
    <location>
        <begin position="1"/>
        <end position="21"/>
    </location>
</feature>
<organism evidence="3 4">
    <name type="scientific">Streptomyces rectiviolaceus</name>
    <dbReference type="NCBI Taxonomy" id="332591"/>
    <lineage>
        <taxon>Bacteria</taxon>
        <taxon>Bacillati</taxon>
        <taxon>Actinomycetota</taxon>
        <taxon>Actinomycetes</taxon>
        <taxon>Kitasatosporales</taxon>
        <taxon>Streptomycetaceae</taxon>
        <taxon>Streptomyces</taxon>
    </lineage>
</organism>
<dbReference type="InterPro" id="IPR036928">
    <property type="entry name" value="AS_sf"/>
</dbReference>
<dbReference type="RefSeq" id="WP_344526879.1">
    <property type="nucleotide sequence ID" value="NZ_BAAAUG010000138.1"/>
</dbReference>
<gene>
    <name evidence="3" type="ORF">GCM10010449_64040</name>
</gene>
<dbReference type="InterPro" id="IPR000120">
    <property type="entry name" value="Amidase"/>
</dbReference>
<feature type="region of interest" description="Disordered" evidence="1">
    <location>
        <begin position="485"/>
        <end position="516"/>
    </location>
</feature>
<evidence type="ECO:0000256" key="1">
    <source>
        <dbReference type="SAM" id="MobiDB-lite"/>
    </source>
</evidence>